<dbReference type="InterPro" id="IPR002716">
    <property type="entry name" value="PIN_dom"/>
</dbReference>
<keyword evidence="3 5" id="KW-0479">Metal-binding</keyword>
<evidence type="ECO:0000256" key="1">
    <source>
        <dbReference type="ARBA" id="ARBA00022649"/>
    </source>
</evidence>
<feature type="binding site" evidence="5">
    <location>
        <position position="101"/>
    </location>
    <ligand>
        <name>Mg(2+)</name>
        <dbReference type="ChEBI" id="CHEBI:18420"/>
    </ligand>
</feature>
<comment type="caution">
    <text evidence="7">The sequence shown here is derived from an EMBL/GenBank/DDBJ whole genome shotgun (WGS) entry which is preliminary data.</text>
</comment>
<keyword evidence="1 5" id="KW-1277">Toxin-antitoxin system</keyword>
<dbReference type="SUPFAM" id="SSF88723">
    <property type="entry name" value="PIN domain-like"/>
    <property type="match status" value="1"/>
</dbReference>
<evidence type="ECO:0000256" key="2">
    <source>
        <dbReference type="ARBA" id="ARBA00022722"/>
    </source>
</evidence>
<dbReference type="GO" id="GO:0000287">
    <property type="term" value="F:magnesium ion binding"/>
    <property type="evidence" value="ECO:0007669"/>
    <property type="project" value="UniProtKB-UniRule"/>
</dbReference>
<dbReference type="GO" id="GO:0016787">
    <property type="term" value="F:hydrolase activity"/>
    <property type="evidence" value="ECO:0007669"/>
    <property type="project" value="UniProtKB-KW"/>
</dbReference>
<evidence type="ECO:0000256" key="3">
    <source>
        <dbReference type="ARBA" id="ARBA00022723"/>
    </source>
</evidence>
<dbReference type="EC" id="3.1.-.-" evidence="5"/>
<keyword evidence="5" id="KW-0800">Toxin</keyword>
<dbReference type="InterPro" id="IPR029060">
    <property type="entry name" value="PIN-like_dom_sf"/>
</dbReference>
<evidence type="ECO:0000313" key="7">
    <source>
        <dbReference type="EMBL" id="OGB89266.1"/>
    </source>
</evidence>
<sequence length="138" mass="15818">MKSYFLDTNILIYAHGSAHRYKEPCQAILRLAASDELFGVTNTEVLQEILYRYFSLGQRTIGIRIVENTLAVIHEVLPVEKADILLSVNLLNRYRHLNVRDAIHAATALRGNFKYILSVDKHFDKINGLQRVDPLEIL</sequence>
<organism evidence="7 8">
    <name type="scientific">candidate division WOR-1 bacterium RIFCSPHIGHO2_01_FULL_53_15</name>
    <dbReference type="NCBI Taxonomy" id="1802564"/>
    <lineage>
        <taxon>Bacteria</taxon>
        <taxon>Bacillati</taxon>
        <taxon>Saganbacteria</taxon>
    </lineage>
</organism>
<reference evidence="7 8" key="1">
    <citation type="journal article" date="2016" name="Nat. Commun.">
        <title>Thousands of microbial genomes shed light on interconnected biogeochemical processes in an aquifer system.</title>
        <authorList>
            <person name="Anantharaman K."/>
            <person name="Brown C.T."/>
            <person name="Hug L.A."/>
            <person name="Sharon I."/>
            <person name="Castelle C.J."/>
            <person name="Probst A.J."/>
            <person name="Thomas B.C."/>
            <person name="Singh A."/>
            <person name="Wilkins M.J."/>
            <person name="Karaoz U."/>
            <person name="Brodie E.L."/>
            <person name="Williams K.H."/>
            <person name="Hubbard S.S."/>
            <person name="Banfield J.F."/>
        </authorList>
    </citation>
    <scope>NUCLEOTIDE SEQUENCE [LARGE SCALE GENOMIC DNA]</scope>
</reference>
<protein>
    <recommendedName>
        <fullName evidence="5">Ribonuclease VapC</fullName>
        <shortName evidence="5">RNase VapC</shortName>
        <ecNumber evidence="5">3.1.-.-</ecNumber>
    </recommendedName>
    <alternativeName>
        <fullName evidence="5">Toxin VapC</fullName>
    </alternativeName>
</protein>
<dbReference type="Pfam" id="PF01850">
    <property type="entry name" value="PIN"/>
    <property type="match status" value="1"/>
</dbReference>
<dbReference type="EMBL" id="METM01000027">
    <property type="protein sequence ID" value="OGB89266.1"/>
    <property type="molecule type" value="Genomic_DNA"/>
</dbReference>
<evidence type="ECO:0000256" key="4">
    <source>
        <dbReference type="ARBA" id="ARBA00022801"/>
    </source>
</evidence>
<comment type="similarity">
    <text evidence="5">Belongs to the PINc/VapC protein family.</text>
</comment>
<dbReference type="GO" id="GO:0004540">
    <property type="term" value="F:RNA nuclease activity"/>
    <property type="evidence" value="ECO:0007669"/>
    <property type="project" value="InterPro"/>
</dbReference>
<feature type="domain" description="PIN" evidence="6">
    <location>
        <begin position="2"/>
        <end position="125"/>
    </location>
</feature>
<proteinExistence type="inferred from homology"/>
<dbReference type="PANTHER" id="PTHR38826:SF5">
    <property type="entry name" value="RIBONUCLEASE VAPC13"/>
    <property type="match status" value="1"/>
</dbReference>
<dbReference type="InterPro" id="IPR022907">
    <property type="entry name" value="VapC_family"/>
</dbReference>
<keyword evidence="5" id="KW-0460">Magnesium</keyword>
<dbReference type="GO" id="GO:0090729">
    <property type="term" value="F:toxin activity"/>
    <property type="evidence" value="ECO:0007669"/>
    <property type="project" value="UniProtKB-KW"/>
</dbReference>
<dbReference type="PANTHER" id="PTHR38826">
    <property type="entry name" value="RIBONUCLEASE VAPC13"/>
    <property type="match status" value="1"/>
</dbReference>
<accession>A0A1F4Q092</accession>
<comment type="function">
    <text evidence="5">Toxic component of a toxin-antitoxin (TA) system. An RNase.</text>
</comment>
<comment type="cofactor">
    <cofactor evidence="5">
        <name>Mg(2+)</name>
        <dbReference type="ChEBI" id="CHEBI:18420"/>
    </cofactor>
</comment>
<feature type="binding site" evidence="5">
    <location>
        <position position="7"/>
    </location>
    <ligand>
        <name>Mg(2+)</name>
        <dbReference type="ChEBI" id="CHEBI:18420"/>
    </ligand>
</feature>
<dbReference type="AlphaFoldDB" id="A0A1F4Q092"/>
<gene>
    <name evidence="5" type="primary">vapC</name>
    <name evidence="7" type="ORF">A2625_03770</name>
</gene>
<dbReference type="HAMAP" id="MF_00265">
    <property type="entry name" value="VapC_Nob1"/>
    <property type="match status" value="1"/>
</dbReference>
<keyword evidence="2 5" id="KW-0540">Nuclease</keyword>
<dbReference type="InterPro" id="IPR052106">
    <property type="entry name" value="PINc/VapC_TA"/>
</dbReference>
<evidence type="ECO:0000313" key="8">
    <source>
        <dbReference type="Proteomes" id="UP000178724"/>
    </source>
</evidence>
<dbReference type="SMART" id="SM00670">
    <property type="entry name" value="PINc"/>
    <property type="match status" value="1"/>
</dbReference>
<keyword evidence="4 5" id="KW-0378">Hydrolase</keyword>
<evidence type="ECO:0000256" key="5">
    <source>
        <dbReference type="HAMAP-Rule" id="MF_00265"/>
    </source>
</evidence>
<dbReference type="Proteomes" id="UP000178724">
    <property type="component" value="Unassembled WGS sequence"/>
</dbReference>
<dbReference type="Gene3D" id="3.40.50.1010">
    <property type="entry name" value="5'-nuclease"/>
    <property type="match status" value="1"/>
</dbReference>
<evidence type="ECO:0000259" key="6">
    <source>
        <dbReference type="SMART" id="SM00670"/>
    </source>
</evidence>
<name>A0A1F4Q092_UNCSA</name>